<keyword evidence="2" id="KW-1185">Reference proteome</keyword>
<comment type="caution">
    <text evidence="1">The sequence shown here is derived from an EMBL/GenBank/DDBJ whole genome shotgun (WGS) entry which is preliminary data.</text>
</comment>
<dbReference type="EMBL" id="SLZQ01000005">
    <property type="protein sequence ID" value="TCS36833.1"/>
    <property type="molecule type" value="Genomic_DNA"/>
</dbReference>
<proteinExistence type="predicted"/>
<protein>
    <submittedName>
        <fullName evidence="1">Uncharacterized protein</fullName>
    </submittedName>
</protein>
<accession>A0A4R3HW83</accession>
<name>A0A4R3HW83_PAULE</name>
<dbReference type="AlphaFoldDB" id="A0A4R3HW83"/>
<reference evidence="1 2" key="1">
    <citation type="submission" date="2019-03" db="EMBL/GenBank/DDBJ databases">
        <title>Genomic Encyclopedia of Type Strains, Phase IV (KMG-IV): sequencing the most valuable type-strain genomes for metagenomic binning, comparative biology and taxonomic classification.</title>
        <authorList>
            <person name="Goeker M."/>
        </authorList>
    </citation>
    <scope>NUCLEOTIDE SEQUENCE [LARGE SCALE GENOMIC DNA]</scope>
    <source>
        <strain evidence="1 2">DSM 7445</strain>
    </source>
</reference>
<dbReference type="Proteomes" id="UP000295382">
    <property type="component" value="Unassembled WGS sequence"/>
</dbReference>
<evidence type="ECO:0000313" key="1">
    <source>
        <dbReference type="EMBL" id="TCS36833.1"/>
    </source>
</evidence>
<evidence type="ECO:0000313" key="2">
    <source>
        <dbReference type="Proteomes" id="UP000295382"/>
    </source>
</evidence>
<gene>
    <name evidence="1" type="ORF">EDC30_10552</name>
</gene>
<sequence length="77" mass="8627">MESMKAIIRGDGVNSSVEFSVEEVIARHHGKPWRELDEADRETEFKEYARGLFSRQTGLNADVDITLEPGTSSKTSI</sequence>
<organism evidence="1 2">
    <name type="scientific">Paucimonas lemoignei</name>
    <name type="common">Pseudomonas lemoignei</name>
    <dbReference type="NCBI Taxonomy" id="29443"/>
    <lineage>
        <taxon>Bacteria</taxon>
        <taxon>Pseudomonadati</taxon>
        <taxon>Pseudomonadota</taxon>
        <taxon>Betaproteobacteria</taxon>
        <taxon>Burkholderiales</taxon>
        <taxon>Burkholderiaceae</taxon>
        <taxon>Paucimonas</taxon>
    </lineage>
</organism>